<evidence type="ECO:0000256" key="1">
    <source>
        <dbReference type="SAM" id="MobiDB-lite"/>
    </source>
</evidence>
<gene>
    <name evidence="2" type="ORF">DVH21_16695</name>
</gene>
<feature type="region of interest" description="Disordered" evidence="1">
    <location>
        <begin position="70"/>
        <end position="89"/>
    </location>
</feature>
<protein>
    <submittedName>
        <fullName evidence="2">Uncharacterized protein</fullName>
    </submittedName>
</protein>
<feature type="region of interest" description="Disordered" evidence="1">
    <location>
        <begin position="28"/>
        <end position="60"/>
    </location>
</feature>
<dbReference type="AlphaFoldDB" id="A0A6N3K4A7"/>
<sequence length="227" mass="23398">MMLPSTVPTRLAVNLVGSVLLADCFASSPGHPRPASTAPTVAGSRSATTHPSATGPGLTPWQRLTALADPIDTTPGEAPKKTNEHLPGGLHPYLPDALLEDADVLAGAVAPGELATDLAYSRVLISGVVALVSSQYLNQDLRATSLRVIADIPGITYRGQSTDLVGCTGLTFTVTADGSTSQLLVDPQIGEVLAAHERLTGRRAGLFSYVLILERGHTTHAGGPVGP</sequence>
<accession>A0A6N3K4A7</accession>
<feature type="compositionally biased region" description="Polar residues" evidence="1">
    <location>
        <begin position="37"/>
        <end position="52"/>
    </location>
</feature>
<dbReference type="Proteomes" id="UP000253958">
    <property type="component" value="Chromosome"/>
</dbReference>
<name>A0A6N3K4A7_9ACTN</name>
<proteinExistence type="predicted"/>
<organism evidence="2 3">
    <name type="scientific">Micromonospora aurantiaca</name>
    <name type="common">nom. illeg.</name>
    <dbReference type="NCBI Taxonomy" id="47850"/>
    <lineage>
        <taxon>Bacteria</taxon>
        <taxon>Bacillati</taxon>
        <taxon>Actinomycetota</taxon>
        <taxon>Actinomycetes</taxon>
        <taxon>Micromonosporales</taxon>
        <taxon>Micromonosporaceae</taxon>
        <taxon>Micromonospora</taxon>
    </lineage>
</organism>
<dbReference type="EMBL" id="CP031263">
    <property type="protein sequence ID" value="AXH91434.1"/>
    <property type="molecule type" value="Genomic_DNA"/>
</dbReference>
<evidence type="ECO:0000313" key="3">
    <source>
        <dbReference type="Proteomes" id="UP000253958"/>
    </source>
</evidence>
<evidence type="ECO:0000313" key="2">
    <source>
        <dbReference type="EMBL" id="AXH91434.1"/>
    </source>
</evidence>
<reference evidence="2 3" key="1">
    <citation type="submission" date="2018-07" db="EMBL/GenBank/DDBJ databases">
        <authorList>
            <person name="Ye Y."/>
        </authorList>
    </citation>
    <scope>NUCLEOTIDE SEQUENCE [LARGE SCALE GENOMIC DNA]</scope>
    <source>
        <strain evidence="3">H14(2018)</strain>
    </source>
</reference>
<reference evidence="2 3" key="2">
    <citation type="submission" date="2018-08" db="EMBL/GenBank/DDBJ databases">
        <title>Streptomyces kandeliansis sp. nov., an endophytic bacterium isolated from mangrove plant.</title>
        <authorList>
            <person name="Wang R."/>
        </authorList>
    </citation>
    <scope>NUCLEOTIDE SEQUENCE [LARGE SCALE GENOMIC DNA]</scope>
    <source>
        <strain evidence="3">H14(2018)</strain>
    </source>
</reference>
<dbReference type="RefSeq" id="WP_114919794.1">
    <property type="nucleotide sequence ID" value="NZ_CP031263.1"/>
</dbReference>